<evidence type="ECO:0000256" key="2">
    <source>
        <dbReference type="ARBA" id="ARBA00022723"/>
    </source>
</evidence>
<comment type="cofactor">
    <cofactor evidence="6">
        <name>Zn(2+)</name>
        <dbReference type="ChEBI" id="CHEBI:29105"/>
    </cofactor>
    <text evidence="6">Binds 1 zinc ion per subunit.</text>
</comment>
<dbReference type="PROSITE" id="PS51864">
    <property type="entry name" value="ASTACIN"/>
    <property type="match status" value="1"/>
</dbReference>
<dbReference type="PANTHER" id="PTHR10127">
    <property type="entry name" value="DISCOIDIN, CUB, EGF, LAMININ , AND ZINC METALLOPROTEASE DOMAIN CONTAINING"/>
    <property type="match status" value="1"/>
</dbReference>
<dbReference type="GO" id="GO:0006508">
    <property type="term" value="P:proteolysis"/>
    <property type="evidence" value="ECO:0007669"/>
    <property type="project" value="UniProtKB-KW"/>
</dbReference>
<dbReference type="SUPFAM" id="SSF55486">
    <property type="entry name" value="Metalloproteases ('zincins'), catalytic domain"/>
    <property type="match status" value="1"/>
</dbReference>
<dbReference type="GO" id="GO:0004222">
    <property type="term" value="F:metalloendopeptidase activity"/>
    <property type="evidence" value="ECO:0007669"/>
    <property type="project" value="UniProtKB-UniRule"/>
</dbReference>
<gene>
    <name evidence="9" type="ORF">AZI85_04970</name>
</gene>
<keyword evidence="3 6" id="KW-0378">Hydrolase</keyword>
<dbReference type="OrthoDB" id="5117805at2"/>
<keyword evidence="4 6" id="KW-0862">Zinc</keyword>
<name>A0A150WID0_BDEBC</name>
<dbReference type="InterPro" id="IPR006026">
    <property type="entry name" value="Peptidase_Metallo"/>
</dbReference>
<feature type="binding site" evidence="6">
    <location>
        <position position="213"/>
    </location>
    <ligand>
        <name>Zn(2+)</name>
        <dbReference type="ChEBI" id="CHEBI:29105"/>
        <note>catalytic</note>
    </ligand>
</feature>
<evidence type="ECO:0000313" key="10">
    <source>
        <dbReference type="Proteomes" id="UP000075391"/>
    </source>
</evidence>
<evidence type="ECO:0000256" key="6">
    <source>
        <dbReference type="PROSITE-ProRule" id="PRU01211"/>
    </source>
</evidence>
<dbReference type="Gene3D" id="3.40.390.10">
    <property type="entry name" value="Collagenase (Catalytic Domain)"/>
    <property type="match status" value="1"/>
</dbReference>
<evidence type="ECO:0000259" key="8">
    <source>
        <dbReference type="PROSITE" id="PS51864"/>
    </source>
</evidence>
<evidence type="ECO:0000256" key="4">
    <source>
        <dbReference type="ARBA" id="ARBA00022833"/>
    </source>
</evidence>
<proteinExistence type="predicted"/>
<feature type="binding site" evidence="6">
    <location>
        <position position="209"/>
    </location>
    <ligand>
        <name>Zn(2+)</name>
        <dbReference type="ChEBI" id="CHEBI:29105"/>
        <note>catalytic</note>
    </ligand>
</feature>
<dbReference type="CDD" id="cd04280">
    <property type="entry name" value="ZnMc_astacin_like"/>
    <property type="match status" value="1"/>
</dbReference>
<dbReference type="AlphaFoldDB" id="A0A150WID0"/>
<dbReference type="SMART" id="SM00235">
    <property type="entry name" value="ZnMc"/>
    <property type="match status" value="1"/>
</dbReference>
<evidence type="ECO:0000256" key="5">
    <source>
        <dbReference type="ARBA" id="ARBA00023049"/>
    </source>
</evidence>
<keyword evidence="1 6" id="KW-0645">Protease</keyword>
<dbReference type="InterPro" id="IPR034035">
    <property type="entry name" value="Astacin-like_dom"/>
</dbReference>
<feature type="binding site" evidence="6">
    <location>
        <position position="219"/>
    </location>
    <ligand>
        <name>Zn(2+)</name>
        <dbReference type="ChEBI" id="CHEBI:29105"/>
        <note>catalytic</note>
    </ligand>
</feature>
<reference evidence="9 10" key="1">
    <citation type="submission" date="2016-03" db="EMBL/GenBank/DDBJ databases">
        <authorList>
            <person name="Ploux O."/>
        </authorList>
    </citation>
    <scope>NUCLEOTIDE SEQUENCE [LARGE SCALE GENOMIC DNA]</scope>
    <source>
        <strain evidence="9 10">BER2</strain>
    </source>
</reference>
<organism evidence="9 10">
    <name type="scientific">Bdellovibrio bacteriovorus</name>
    <dbReference type="NCBI Taxonomy" id="959"/>
    <lineage>
        <taxon>Bacteria</taxon>
        <taxon>Pseudomonadati</taxon>
        <taxon>Bdellovibrionota</taxon>
        <taxon>Bdellovibrionia</taxon>
        <taxon>Bdellovibrionales</taxon>
        <taxon>Pseudobdellovibrionaceae</taxon>
        <taxon>Bdellovibrio</taxon>
    </lineage>
</organism>
<dbReference type="EMBL" id="LUKF01000014">
    <property type="protein sequence ID" value="KYG63386.1"/>
    <property type="molecule type" value="Genomic_DNA"/>
</dbReference>
<evidence type="ECO:0000256" key="7">
    <source>
        <dbReference type="SAM" id="MobiDB-lite"/>
    </source>
</evidence>
<dbReference type="PANTHER" id="PTHR10127:SF780">
    <property type="entry name" value="METALLOENDOPEPTIDASE"/>
    <property type="match status" value="1"/>
</dbReference>
<dbReference type="InterPro" id="IPR024079">
    <property type="entry name" value="MetalloPept_cat_dom_sf"/>
</dbReference>
<sequence length="313" mass="34751">MSNRFLISLLIFLIVLGAYLFSKRDDAIREQNAPPSEQQVLNKEENLQSLVNDPSGPAVSAQNPNENIPGSERQVEALPVTPSQKTPAELGAVRYRLEEGMAVADGDIILGQVEAGAPTTGLTKPLELQLWDSAEIPIYIQPDLENPQRVREALLFFANTPIRFVDYTDQEDVLVFQTGSKDCKSYLGKIGGKQPVWLAPNCAPAEIAHEIMHALGFIHEQNRTDRESFVQVLKENVEDGYLINFEIFPSSLMKVSGLAAFDYNSLMLYPSDTFAKPGTSQTLVSKDPGRQIAPLRNLSQSDIQRLYQAYGNR</sequence>
<accession>A0A150WID0</accession>
<evidence type="ECO:0000256" key="3">
    <source>
        <dbReference type="ARBA" id="ARBA00022801"/>
    </source>
</evidence>
<feature type="region of interest" description="Disordered" evidence="7">
    <location>
        <begin position="49"/>
        <end position="83"/>
    </location>
</feature>
<dbReference type="InterPro" id="IPR001506">
    <property type="entry name" value="Peptidase_M12A"/>
</dbReference>
<comment type="caution">
    <text evidence="6">Lacks conserved residue(s) required for the propagation of feature annotation.</text>
</comment>
<feature type="active site" evidence="6">
    <location>
        <position position="210"/>
    </location>
</feature>
<dbReference type="Proteomes" id="UP000075391">
    <property type="component" value="Unassembled WGS sequence"/>
</dbReference>
<dbReference type="GO" id="GO:0008270">
    <property type="term" value="F:zinc ion binding"/>
    <property type="evidence" value="ECO:0007669"/>
    <property type="project" value="UniProtKB-UniRule"/>
</dbReference>
<evidence type="ECO:0000256" key="1">
    <source>
        <dbReference type="ARBA" id="ARBA00022670"/>
    </source>
</evidence>
<comment type="caution">
    <text evidence="9">The sequence shown here is derived from an EMBL/GenBank/DDBJ whole genome shotgun (WGS) entry which is preliminary data.</text>
</comment>
<evidence type="ECO:0000313" key="9">
    <source>
        <dbReference type="EMBL" id="KYG63386.1"/>
    </source>
</evidence>
<dbReference type="Pfam" id="PF01400">
    <property type="entry name" value="Astacin"/>
    <property type="match status" value="1"/>
</dbReference>
<keyword evidence="2 6" id="KW-0479">Metal-binding</keyword>
<dbReference type="PRINTS" id="PR00480">
    <property type="entry name" value="ASTACIN"/>
</dbReference>
<protein>
    <recommendedName>
        <fullName evidence="8">Peptidase M12A domain-containing protein</fullName>
    </recommendedName>
</protein>
<feature type="domain" description="Peptidase M12A" evidence="8">
    <location>
        <begin position="117"/>
        <end position="313"/>
    </location>
</feature>
<keyword evidence="5 6" id="KW-0482">Metalloprotease</keyword>
<dbReference type="RefSeq" id="WP_063243736.1">
    <property type="nucleotide sequence ID" value="NZ_LUKF01000014.1"/>
</dbReference>